<keyword evidence="2" id="KW-1185">Reference proteome</keyword>
<evidence type="ECO:0000313" key="2">
    <source>
        <dbReference type="Proteomes" id="UP001153332"/>
    </source>
</evidence>
<protein>
    <submittedName>
        <fullName evidence="1">Uncharacterized protein</fullName>
    </submittedName>
</protein>
<evidence type="ECO:0000313" key="1">
    <source>
        <dbReference type="EMBL" id="KAJ8122150.1"/>
    </source>
</evidence>
<dbReference type="EMBL" id="JAPUUL010003635">
    <property type="protein sequence ID" value="KAJ8122150.1"/>
    <property type="molecule type" value="Genomic_DNA"/>
</dbReference>
<reference evidence="1" key="1">
    <citation type="submission" date="2022-12" db="EMBL/GenBank/DDBJ databases">
        <title>Genome Sequence of Lasiodiplodia mahajangana.</title>
        <authorList>
            <person name="Buettner E."/>
        </authorList>
    </citation>
    <scope>NUCLEOTIDE SEQUENCE</scope>
    <source>
        <strain evidence="1">VT137</strain>
    </source>
</reference>
<sequence length="230" mass="25232">MRSLLESRQEMRWLQSREPTVPALCYDTCNNANIEAQAVGKTPELCAADSGFWSYYNDCVDCVKAYSNNDTAATQDSLDPTFGQFIDYCDSMVPETTVITIETTEDGHKTVWSFTKTYTPLSRESIAAVTSATPIVSETSAPNPVDTPTPESTQRSRAWIAGPVIGGVVGVVVILVAVWLLLRVKRKRRRGYEVHGDSAFKSELEVKAQPQELDGQGPSQRPAELPSNAP</sequence>
<accession>A0ACC2J3W0</accession>
<gene>
    <name evidence="1" type="ORF">O1611_g9915</name>
</gene>
<dbReference type="Proteomes" id="UP001153332">
    <property type="component" value="Unassembled WGS sequence"/>
</dbReference>
<proteinExistence type="predicted"/>
<organism evidence="1 2">
    <name type="scientific">Lasiodiplodia mahajangana</name>
    <dbReference type="NCBI Taxonomy" id="1108764"/>
    <lineage>
        <taxon>Eukaryota</taxon>
        <taxon>Fungi</taxon>
        <taxon>Dikarya</taxon>
        <taxon>Ascomycota</taxon>
        <taxon>Pezizomycotina</taxon>
        <taxon>Dothideomycetes</taxon>
        <taxon>Dothideomycetes incertae sedis</taxon>
        <taxon>Botryosphaeriales</taxon>
        <taxon>Botryosphaeriaceae</taxon>
        <taxon>Lasiodiplodia</taxon>
    </lineage>
</organism>
<name>A0ACC2J3W0_9PEZI</name>
<comment type="caution">
    <text evidence="1">The sequence shown here is derived from an EMBL/GenBank/DDBJ whole genome shotgun (WGS) entry which is preliminary data.</text>
</comment>